<dbReference type="AlphaFoldDB" id="A0A517N485"/>
<reference evidence="3 4" key="1">
    <citation type="submission" date="2019-02" db="EMBL/GenBank/DDBJ databases">
        <title>Deep-cultivation of Planctomycetes and their phenomic and genomic characterization uncovers novel biology.</title>
        <authorList>
            <person name="Wiegand S."/>
            <person name="Jogler M."/>
            <person name="Boedeker C."/>
            <person name="Pinto D."/>
            <person name="Vollmers J."/>
            <person name="Rivas-Marin E."/>
            <person name="Kohn T."/>
            <person name="Peeters S.H."/>
            <person name="Heuer A."/>
            <person name="Rast P."/>
            <person name="Oberbeckmann S."/>
            <person name="Bunk B."/>
            <person name="Jeske O."/>
            <person name="Meyerdierks A."/>
            <person name="Storesund J.E."/>
            <person name="Kallscheuer N."/>
            <person name="Luecker S."/>
            <person name="Lage O.M."/>
            <person name="Pohl T."/>
            <person name="Merkel B.J."/>
            <person name="Hornburger P."/>
            <person name="Mueller R.-W."/>
            <person name="Bruemmer F."/>
            <person name="Labrenz M."/>
            <person name="Spormann A.M."/>
            <person name="Op den Camp H."/>
            <person name="Overmann J."/>
            <person name="Amann R."/>
            <person name="Jetten M.S.M."/>
            <person name="Mascher T."/>
            <person name="Medema M.H."/>
            <person name="Devos D.P."/>
            <person name="Kaster A.-K."/>
            <person name="Ovreas L."/>
            <person name="Rohde M."/>
            <person name="Galperin M.Y."/>
            <person name="Jogler C."/>
        </authorList>
    </citation>
    <scope>NUCLEOTIDE SEQUENCE [LARGE SCALE GENOMIC DNA]</scope>
    <source>
        <strain evidence="3 4">K22_7</strain>
    </source>
</reference>
<evidence type="ECO:0000313" key="4">
    <source>
        <dbReference type="Proteomes" id="UP000318538"/>
    </source>
</evidence>
<keyword evidence="2" id="KW-0732">Signal</keyword>
<evidence type="ECO:0000256" key="1">
    <source>
        <dbReference type="SAM" id="MobiDB-lite"/>
    </source>
</evidence>
<accession>A0A517N485</accession>
<feature type="signal peptide" evidence="2">
    <location>
        <begin position="1"/>
        <end position="27"/>
    </location>
</feature>
<organism evidence="3 4">
    <name type="scientific">Rubripirellula lacrimiformis</name>
    <dbReference type="NCBI Taxonomy" id="1930273"/>
    <lineage>
        <taxon>Bacteria</taxon>
        <taxon>Pseudomonadati</taxon>
        <taxon>Planctomycetota</taxon>
        <taxon>Planctomycetia</taxon>
        <taxon>Pirellulales</taxon>
        <taxon>Pirellulaceae</taxon>
        <taxon>Rubripirellula</taxon>
    </lineage>
</organism>
<name>A0A517N485_9BACT</name>
<dbReference type="OrthoDB" id="259664at2"/>
<keyword evidence="4" id="KW-1185">Reference proteome</keyword>
<dbReference type="RefSeq" id="WP_145167744.1">
    <property type="nucleotide sequence ID" value="NZ_CP036525.1"/>
</dbReference>
<evidence type="ECO:0000313" key="3">
    <source>
        <dbReference type="EMBL" id="QDT01946.1"/>
    </source>
</evidence>
<evidence type="ECO:0000256" key="2">
    <source>
        <dbReference type="SAM" id="SignalP"/>
    </source>
</evidence>
<evidence type="ECO:0008006" key="5">
    <source>
        <dbReference type="Google" id="ProtNLM"/>
    </source>
</evidence>
<feature type="region of interest" description="Disordered" evidence="1">
    <location>
        <begin position="420"/>
        <end position="456"/>
    </location>
</feature>
<dbReference type="KEGG" id="rlc:K227x_03160"/>
<feature type="chain" id="PRO_5022061478" description="Secreted protein" evidence="2">
    <location>
        <begin position="28"/>
        <end position="466"/>
    </location>
</feature>
<dbReference type="Proteomes" id="UP000318538">
    <property type="component" value="Chromosome"/>
</dbReference>
<dbReference type="EMBL" id="CP036525">
    <property type="protein sequence ID" value="QDT01946.1"/>
    <property type="molecule type" value="Genomic_DNA"/>
</dbReference>
<gene>
    <name evidence="3" type="ORF">K227x_03160</name>
</gene>
<proteinExistence type="predicted"/>
<protein>
    <recommendedName>
        <fullName evidence="5">Secreted protein</fullName>
    </recommendedName>
</protein>
<sequence precursor="true">MNRFSSSTQIAIPIIAMMLATAATANADPPIDQHFHANELVESIEVFVQTQVDGQTISEPVALDLGLGFPLWLHPLGRDPAQFAPFGASPTHASVSEVIAPGEPATFTFSSDTDSGADALRSCTAMLADVRLSDISRVGLCADGRSDWVLDSIKIAINGKPFVSRTGLNSHIQDEQALAQVRLSELRSGTIPIIEEAQSLEELVRSGLATDDEEQRLRDIAETLVPMLQEQNRIERQLAGNYPWFLLGDFQSPWRNGHPISSMTVTLVAAAHTGANTHNFLYYQTGGRKYSLTSPTQPLDSDVRPQVFPIDLIGGPATAADLRGHSIGMLGDPAPSNSVPDRAHVSRMIVEVDGRVVYDSEKNELDRLSLEAVRLIPPAHVDATGDMVRNSPIAREAFVWHAGSAMGLDLVGGGAAALPAPTDKTWPAPEQGLTHEDSSEAVTDPGEDTGAFDLFPGESFDVPGGL</sequence>